<dbReference type="Gene3D" id="3.20.20.300">
    <property type="entry name" value="Glycoside hydrolase, family 3, N-terminal domain"/>
    <property type="match status" value="1"/>
</dbReference>
<feature type="region of interest" description="Disordered" evidence="4">
    <location>
        <begin position="26"/>
        <end position="53"/>
    </location>
</feature>
<evidence type="ECO:0000256" key="4">
    <source>
        <dbReference type="SAM" id="MobiDB-lite"/>
    </source>
</evidence>
<name>A0ABM8GXD1_9MICO</name>
<dbReference type="InterPro" id="IPR050226">
    <property type="entry name" value="NagZ_Beta-hexosaminidase"/>
</dbReference>
<dbReference type="PANTHER" id="PTHR30480:SF16">
    <property type="entry name" value="GLYCOSIDE HYDROLASE FAMILY 3 DOMAIN PROTEIN"/>
    <property type="match status" value="1"/>
</dbReference>
<dbReference type="InterPro" id="IPR017853">
    <property type="entry name" value="GH"/>
</dbReference>
<sequence length="401" mass="40843">MRRILRTAVTVLALVGTSALLAGCGSPGSAVAPTETTQRAPSPSPAPSPTASTPAEWAAERVAEMSVEQKAASLLMLHAPGTDPGAMRELIDQGVAGVILMGDNIPADAAALGELTAALQADPEAATLIGIDQEGGIVSRIDWDPAPAPWDLVGQPPAATREAFASRAGVLAASGVNVNFGIVADVTDDPGSFIYDRVLGTEPVSAAERVAAAVEGERGLVASTVKHFPGHGAAPGDSHVSVPSAPLGIDDWRAGPAAPFRAAAEAEVELVMTGHLAYPAVDAAPASLSAEWHRILRDELGFDGVVVTDDMLMLQHNGLAEYRDPGENAIRAVAAGGDLLLYVLPADPSEFGISVDGLAASIAGAVESGRIPAARLDDAATRVLELRRELAEVAGEGDGGE</sequence>
<protein>
    <submittedName>
        <fullName evidence="7">Beta-N-acetylhexosaminidase</fullName>
    </submittedName>
</protein>
<keyword evidence="5" id="KW-0732">Signal</keyword>
<comment type="similarity">
    <text evidence="1">Belongs to the glycosyl hydrolase 3 family.</text>
</comment>
<reference evidence="8" key="1">
    <citation type="journal article" date="2019" name="Int. J. Syst. Evol. Microbiol.">
        <title>The Global Catalogue of Microorganisms (GCM) 10K type strain sequencing project: providing services to taxonomists for standard genome sequencing and annotation.</title>
        <authorList>
            <consortium name="The Broad Institute Genomics Platform"/>
            <consortium name="The Broad Institute Genome Sequencing Center for Infectious Disease"/>
            <person name="Wu L."/>
            <person name="Ma J."/>
        </authorList>
    </citation>
    <scope>NUCLEOTIDE SEQUENCE [LARGE SCALE GENOMIC DNA]</scope>
    <source>
        <strain evidence="8">NBRC 109019</strain>
    </source>
</reference>
<feature type="domain" description="Glycoside hydrolase family 3 N-terminal" evidence="6">
    <location>
        <begin position="67"/>
        <end position="386"/>
    </location>
</feature>
<keyword evidence="3" id="KW-0326">Glycosidase</keyword>
<evidence type="ECO:0000313" key="7">
    <source>
        <dbReference type="EMBL" id="BDZ53074.1"/>
    </source>
</evidence>
<dbReference type="InterPro" id="IPR036962">
    <property type="entry name" value="Glyco_hydro_3_N_sf"/>
</dbReference>
<proteinExistence type="inferred from homology"/>
<dbReference type="InterPro" id="IPR001764">
    <property type="entry name" value="Glyco_hydro_3_N"/>
</dbReference>
<dbReference type="Proteomes" id="UP001321477">
    <property type="component" value="Chromosome"/>
</dbReference>
<dbReference type="SUPFAM" id="SSF51445">
    <property type="entry name" value="(Trans)glycosidases"/>
    <property type="match status" value="1"/>
</dbReference>
<dbReference type="PANTHER" id="PTHR30480">
    <property type="entry name" value="BETA-HEXOSAMINIDASE-RELATED"/>
    <property type="match status" value="1"/>
</dbReference>
<dbReference type="Pfam" id="PF00933">
    <property type="entry name" value="Glyco_hydro_3"/>
    <property type="match status" value="1"/>
</dbReference>
<evidence type="ECO:0000313" key="8">
    <source>
        <dbReference type="Proteomes" id="UP001321477"/>
    </source>
</evidence>
<dbReference type="PROSITE" id="PS51257">
    <property type="entry name" value="PROKAR_LIPOPROTEIN"/>
    <property type="match status" value="1"/>
</dbReference>
<dbReference type="RefSeq" id="WP_234658985.1">
    <property type="nucleotide sequence ID" value="NZ_AP027734.1"/>
</dbReference>
<evidence type="ECO:0000256" key="5">
    <source>
        <dbReference type="SAM" id="SignalP"/>
    </source>
</evidence>
<dbReference type="EMBL" id="AP027734">
    <property type="protein sequence ID" value="BDZ53074.1"/>
    <property type="molecule type" value="Genomic_DNA"/>
</dbReference>
<gene>
    <name evidence="7" type="ORF">GCM10025870_01470</name>
</gene>
<feature type="chain" id="PRO_5046214707" evidence="5">
    <location>
        <begin position="23"/>
        <end position="401"/>
    </location>
</feature>
<evidence type="ECO:0000256" key="2">
    <source>
        <dbReference type="ARBA" id="ARBA00022801"/>
    </source>
</evidence>
<keyword evidence="8" id="KW-1185">Reference proteome</keyword>
<keyword evidence="2" id="KW-0378">Hydrolase</keyword>
<evidence type="ECO:0000256" key="3">
    <source>
        <dbReference type="ARBA" id="ARBA00023295"/>
    </source>
</evidence>
<evidence type="ECO:0000256" key="1">
    <source>
        <dbReference type="ARBA" id="ARBA00005336"/>
    </source>
</evidence>
<accession>A0ABM8GXD1</accession>
<feature type="signal peptide" evidence="5">
    <location>
        <begin position="1"/>
        <end position="22"/>
    </location>
</feature>
<organism evidence="7 8">
    <name type="scientific">Agromyces marinus</name>
    <dbReference type="NCBI Taxonomy" id="1389020"/>
    <lineage>
        <taxon>Bacteria</taxon>
        <taxon>Bacillati</taxon>
        <taxon>Actinomycetota</taxon>
        <taxon>Actinomycetes</taxon>
        <taxon>Micrococcales</taxon>
        <taxon>Microbacteriaceae</taxon>
        <taxon>Agromyces</taxon>
    </lineage>
</organism>
<evidence type="ECO:0000259" key="6">
    <source>
        <dbReference type="Pfam" id="PF00933"/>
    </source>
</evidence>